<comment type="subcellular location">
    <subcellularLocation>
        <location evidence="1 10">Cytoplasm</location>
    </subcellularLocation>
</comment>
<dbReference type="InterPro" id="IPR001001">
    <property type="entry name" value="DNA_polIII_beta"/>
</dbReference>
<sequence length="374" mass="42373">MKFTFEKDAMIKEISIAQEIISTKNAGSMLSNVLLIAENNTLTIKATDIKVNFQTQIPVNIDIEGTTTVYCDKFMGILQSLPEGDVEFIQEESPDNEKSITVTIKPVLKKIKFQMKSMSEEKFPEFDSAEKVPYFEIPSKELKEMILHTAFAVSVDETRYFMNGVYFEKKDDSLNLIATDGRRLSFASKNILAGVSDFTPAIVHPKILNIILKHAPVEGNIFMAIVDKMIFFKFGSYSFGSVLIEGQFPNYSRVIPDHQDFVFKVQKDELMGAFKRVALMVDKKSGRIFFDISDGVLKISSQQADLGSSSEEIPCEYSGEPAVIALNYRYIDEPLRGMDCERIAFEFTAEMKAITMRPEPAEDYFDIIMPMQKE</sequence>
<dbReference type="InterPro" id="IPR022635">
    <property type="entry name" value="DNA_polIII_beta_C"/>
</dbReference>
<dbReference type="GO" id="GO:0008408">
    <property type="term" value="F:3'-5' exonuclease activity"/>
    <property type="evidence" value="ECO:0007669"/>
    <property type="project" value="InterPro"/>
</dbReference>
<dbReference type="Proteomes" id="UP000595224">
    <property type="component" value="Chromosome"/>
</dbReference>
<organism evidence="14 15">
    <name type="scientific">Treponema peruense</name>
    <dbReference type="NCBI Taxonomy" id="2787628"/>
    <lineage>
        <taxon>Bacteria</taxon>
        <taxon>Pseudomonadati</taxon>
        <taxon>Spirochaetota</taxon>
        <taxon>Spirochaetia</taxon>
        <taxon>Spirochaetales</taxon>
        <taxon>Treponemataceae</taxon>
        <taxon>Treponema</taxon>
    </lineage>
</organism>
<evidence type="ECO:0000313" key="14">
    <source>
        <dbReference type="EMBL" id="QQA01057.1"/>
    </source>
</evidence>
<dbReference type="GO" id="GO:0003677">
    <property type="term" value="F:DNA binding"/>
    <property type="evidence" value="ECO:0007669"/>
    <property type="project" value="UniProtKB-UniRule"/>
</dbReference>
<reference evidence="14 15" key="1">
    <citation type="submission" date="2020-11" db="EMBL/GenBank/DDBJ databases">
        <title>Treponema Peruensis nv. sp., first commensal Treponema isolated from human feces.</title>
        <authorList>
            <person name="Belkhou C."/>
            <person name="Raes J."/>
        </authorList>
    </citation>
    <scope>NUCLEOTIDE SEQUENCE [LARGE SCALE GENOMIC DNA]</scope>
    <source>
        <strain evidence="14 15">RCC2812</strain>
    </source>
</reference>
<evidence type="ECO:0000256" key="8">
    <source>
        <dbReference type="ARBA" id="ARBA00022932"/>
    </source>
</evidence>
<dbReference type="SMART" id="SM00480">
    <property type="entry name" value="POL3Bc"/>
    <property type="match status" value="1"/>
</dbReference>
<evidence type="ECO:0000256" key="7">
    <source>
        <dbReference type="ARBA" id="ARBA00022705"/>
    </source>
</evidence>
<protein>
    <recommendedName>
        <fullName evidence="3 10">Beta sliding clamp</fullName>
    </recommendedName>
</protein>
<dbReference type="InterPro" id="IPR022634">
    <property type="entry name" value="DNA_polIII_beta_N"/>
</dbReference>
<evidence type="ECO:0000256" key="2">
    <source>
        <dbReference type="ARBA" id="ARBA00010752"/>
    </source>
</evidence>
<feature type="domain" description="DNA polymerase III beta sliding clamp central" evidence="12">
    <location>
        <begin position="136"/>
        <end position="250"/>
    </location>
</feature>
<dbReference type="Pfam" id="PF00712">
    <property type="entry name" value="DNA_pol3_beta"/>
    <property type="match status" value="1"/>
</dbReference>
<keyword evidence="4 10" id="KW-0963">Cytoplasm</keyword>
<dbReference type="AlphaFoldDB" id="A0A7T3RDD5"/>
<keyword evidence="7 10" id="KW-0235">DNA replication</keyword>
<dbReference type="Pfam" id="PF02768">
    <property type="entry name" value="DNA_pol3_beta_3"/>
    <property type="match status" value="1"/>
</dbReference>
<dbReference type="RefSeq" id="WP_198442665.1">
    <property type="nucleotide sequence ID" value="NZ_CBCSHE010000007.1"/>
</dbReference>
<dbReference type="Gene3D" id="3.70.10.10">
    <property type="match status" value="1"/>
</dbReference>
<evidence type="ECO:0000259" key="13">
    <source>
        <dbReference type="Pfam" id="PF02768"/>
    </source>
</evidence>
<proteinExistence type="inferred from homology"/>
<keyword evidence="6 10" id="KW-0548">Nucleotidyltransferase</keyword>
<dbReference type="PANTHER" id="PTHR30478">
    <property type="entry name" value="DNA POLYMERASE III SUBUNIT BETA"/>
    <property type="match status" value="1"/>
</dbReference>
<gene>
    <name evidence="14" type="primary">dnaN</name>
    <name evidence="14" type="ORF">IWA51_00010</name>
</gene>
<dbReference type="CDD" id="cd00140">
    <property type="entry name" value="beta_clamp"/>
    <property type="match status" value="1"/>
</dbReference>
<dbReference type="InterPro" id="IPR022637">
    <property type="entry name" value="DNA_polIII_beta_cen"/>
</dbReference>
<dbReference type="PIRSF" id="PIRSF000804">
    <property type="entry name" value="DNA_pol_III_b"/>
    <property type="match status" value="1"/>
</dbReference>
<dbReference type="PANTHER" id="PTHR30478:SF0">
    <property type="entry name" value="BETA SLIDING CLAMP"/>
    <property type="match status" value="1"/>
</dbReference>
<dbReference type="KEGG" id="tper:IWA51_00010"/>
<dbReference type="InterPro" id="IPR046938">
    <property type="entry name" value="DNA_clamp_sf"/>
</dbReference>
<dbReference type="NCBIfam" id="TIGR00663">
    <property type="entry name" value="dnan"/>
    <property type="match status" value="1"/>
</dbReference>
<keyword evidence="15" id="KW-1185">Reference proteome</keyword>
<comment type="similarity">
    <text evidence="2 10">Belongs to the beta sliding clamp family.</text>
</comment>
<accession>A0A7T3RDD5</accession>
<evidence type="ECO:0000256" key="3">
    <source>
        <dbReference type="ARBA" id="ARBA00021035"/>
    </source>
</evidence>
<dbReference type="GO" id="GO:0006271">
    <property type="term" value="P:DNA strand elongation involved in DNA replication"/>
    <property type="evidence" value="ECO:0007669"/>
    <property type="project" value="TreeGrafter"/>
</dbReference>
<evidence type="ECO:0000256" key="9">
    <source>
        <dbReference type="ARBA" id="ARBA00023125"/>
    </source>
</evidence>
<feature type="domain" description="DNA polymerase III beta sliding clamp N-terminal" evidence="11">
    <location>
        <begin position="1"/>
        <end position="126"/>
    </location>
</feature>
<dbReference type="GO" id="GO:0005737">
    <property type="term" value="C:cytoplasm"/>
    <property type="evidence" value="ECO:0007669"/>
    <property type="project" value="UniProtKB-SubCell"/>
</dbReference>
<evidence type="ECO:0000256" key="5">
    <source>
        <dbReference type="ARBA" id="ARBA00022679"/>
    </source>
</evidence>
<evidence type="ECO:0000256" key="1">
    <source>
        <dbReference type="ARBA" id="ARBA00004496"/>
    </source>
</evidence>
<evidence type="ECO:0000256" key="10">
    <source>
        <dbReference type="PIRNR" id="PIRNR000804"/>
    </source>
</evidence>
<evidence type="ECO:0000313" key="15">
    <source>
        <dbReference type="Proteomes" id="UP000595224"/>
    </source>
</evidence>
<evidence type="ECO:0000256" key="4">
    <source>
        <dbReference type="ARBA" id="ARBA00022490"/>
    </source>
</evidence>
<keyword evidence="5 10" id="KW-0808">Transferase</keyword>
<evidence type="ECO:0000259" key="12">
    <source>
        <dbReference type="Pfam" id="PF02767"/>
    </source>
</evidence>
<evidence type="ECO:0000259" key="11">
    <source>
        <dbReference type="Pfam" id="PF00712"/>
    </source>
</evidence>
<keyword evidence="9" id="KW-0238">DNA-binding</keyword>
<comment type="function">
    <text evidence="10">Confers DNA tethering and processivity to DNA polymerases and other proteins. Acts as a clamp, forming a ring around DNA (a reaction catalyzed by the clamp-loading complex) which diffuses in an ATP-independent manner freely and bidirectionally along dsDNA. Initially characterized for its ability to contact the catalytic subunit of DNA polymerase III (Pol III), a complex, multichain enzyme responsible for most of the replicative synthesis in bacteria; Pol III exhibits 3'-5' exonuclease proofreading activity. The beta chain is required for initiation of replication as well as for processivity of DNA replication.</text>
</comment>
<dbReference type="EMBL" id="CP064936">
    <property type="protein sequence ID" value="QQA01057.1"/>
    <property type="molecule type" value="Genomic_DNA"/>
</dbReference>
<comment type="subunit">
    <text evidence="10">Forms a ring-shaped head-to-tail homodimer around DNA.</text>
</comment>
<feature type="domain" description="DNA polymerase III beta sliding clamp C-terminal" evidence="13">
    <location>
        <begin position="253"/>
        <end position="371"/>
    </location>
</feature>
<dbReference type="Gene3D" id="3.10.150.10">
    <property type="entry name" value="DNA Polymerase III, subunit A, domain 2"/>
    <property type="match status" value="1"/>
</dbReference>
<keyword evidence="8 10" id="KW-0239">DNA-directed DNA polymerase</keyword>
<dbReference type="SUPFAM" id="SSF55979">
    <property type="entry name" value="DNA clamp"/>
    <property type="match status" value="3"/>
</dbReference>
<dbReference type="Pfam" id="PF02767">
    <property type="entry name" value="DNA_pol3_beta_2"/>
    <property type="match status" value="1"/>
</dbReference>
<dbReference type="GO" id="GO:0003887">
    <property type="term" value="F:DNA-directed DNA polymerase activity"/>
    <property type="evidence" value="ECO:0007669"/>
    <property type="project" value="UniProtKB-UniRule"/>
</dbReference>
<dbReference type="GO" id="GO:0009360">
    <property type="term" value="C:DNA polymerase III complex"/>
    <property type="evidence" value="ECO:0007669"/>
    <property type="project" value="InterPro"/>
</dbReference>
<name>A0A7T3RDD5_9SPIR</name>
<evidence type="ECO:0000256" key="6">
    <source>
        <dbReference type="ARBA" id="ARBA00022695"/>
    </source>
</evidence>